<evidence type="ECO:0000256" key="8">
    <source>
        <dbReference type="ARBA" id="ARBA00023180"/>
    </source>
</evidence>
<dbReference type="Proteomes" id="UP001233999">
    <property type="component" value="Unassembled WGS sequence"/>
</dbReference>
<dbReference type="Gene3D" id="3.40.190.10">
    <property type="entry name" value="Periplasmic binding protein-like II"/>
    <property type="match status" value="1"/>
</dbReference>
<dbReference type="Gene3D" id="1.10.287.70">
    <property type="match status" value="1"/>
</dbReference>
<comment type="similarity">
    <text evidence="2">Belongs to the glutamate-gated ion channel (TC 1.A.10.1) family.</text>
</comment>
<keyword evidence="3" id="KW-1003">Cell membrane</keyword>
<keyword evidence="5 9" id="KW-1133">Transmembrane helix</keyword>
<dbReference type="EMBL" id="JASPKZ010007907">
    <property type="protein sequence ID" value="KAJ9581507.1"/>
    <property type="molecule type" value="Genomic_DNA"/>
</dbReference>
<sequence>MKLHQLKDNYHVVFIYRLTTDPTNYWGDVFENGTGNGVLGTVTMDKADLGFSAFYSWPSSFKVVDFSNTHMRSSVTILTPRPKLKPGYLIPIIPFSGAMWGAVGGCYVGATYFMYLLQLLVNKMLAAEPNERRNPFSQLGYSAFWLFAMLVSQGPHYRLDPLVPSHTPARHFIAWFLVMGEVVCDSYSAGLAYVLSTPRYEPPIETVEDLSSRHVIWAGNHPAWIWSIEEDENPDLQAITRNFRVLTEERMNEIGRKSGDIAFGIERLQGGHFTTESHINVDTVIHRRIMRGTLYWSHLQFLLRKGSPYKKHFNTLVTRLREAGLPLYWEGEVIRLYMSERLQLAISTSRLMNNNENATKLNLNELQGVFFLLFMGYVLGFIAFIIELILGHKHDRKELPKY</sequence>
<evidence type="ECO:0000256" key="6">
    <source>
        <dbReference type="ARBA" id="ARBA00023136"/>
    </source>
</evidence>
<feature type="domain" description="Ionotropic glutamate receptor C-terminal" evidence="10">
    <location>
        <begin position="98"/>
        <end position="376"/>
    </location>
</feature>
<dbReference type="SUPFAM" id="SSF53850">
    <property type="entry name" value="Periplasmic binding protein-like II"/>
    <property type="match status" value="1"/>
</dbReference>
<dbReference type="PANTHER" id="PTHR42643">
    <property type="entry name" value="IONOTROPIC RECEPTOR 20A-RELATED"/>
    <property type="match status" value="1"/>
</dbReference>
<evidence type="ECO:0000313" key="12">
    <source>
        <dbReference type="Proteomes" id="UP001233999"/>
    </source>
</evidence>
<evidence type="ECO:0000256" key="3">
    <source>
        <dbReference type="ARBA" id="ARBA00022475"/>
    </source>
</evidence>
<comment type="caution">
    <text evidence="11">The sequence shown here is derived from an EMBL/GenBank/DDBJ whole genome shotgun (WGS) entry which is preliminary data.</text>
</comment>
<evidence type="ECO:0000256" key="1">
    <source>
        <dbReference type="ARBA" id="ARBA00004651"/>
    </source>
</evidence>
<dbReference type="GO" id="GO:0050906">
    <property type="term" value="P:detection of stimulus involved in sensory perception"/>
    <property type="evidence" value="ECO:0007669"/>
    <property type="project" value="UniProtKB-ARBA"/>
</dbReference>
<reference evidence="11" key="1">
    <citation type="journal article" date="2023" name="IScience">
        <title>Live-bearing cockroach genome reveals convergent evolutionary mechanisms linked to viviparity in insects and beyond.</title>
        <authorList>
            <person name="Fouks B."/>
            <person name="Harrison M.C."/>
            <person name="Mikhailova A.A."/>
            <person name="Marchal E."/>
            <person name="English S."/>
            <person name="Carruthers M."/>
            <person name="Jennings E.C."/>
            <person name="Chiamaka E.L."/>
            <person name="Frigard R.A."/>
            <person name="Pippel M."/>
            <person name="Attardo G.M."/>
            <person name="Benoit J.B."/>
            <person name="Bornberg-Bauer E."/>
            <person name="Tobe S.S."/>
        </authorList>
    </citation>
    <scope>NUCLEOTIDE SEQUENCE</scope>
    <source>
        <strain evidence="11">Stay&amp;Tobe</strain>
    </source>
</reference>
<keyword evidence="4 9" id="KW-0812">Transmembrane</keyword>
<reference evidence="11" key="2">
    <citation type="submission" date="2023-05" db="EMBL/GenBank/DDBJ databases">
        <authorList>
            <person name="Fouks B."/>
        </authorList>
    </citation>
    <scope>NUCLEOTIDE SEQUENCE</scope>
    <source>
        <strain evidence="11">Stay&amp;Tobe</strain>
        <tissue evidence="11">Testes</tissue>
    </source>
</reference>
<keyword evidence="8" id="KW-0325">Glycoprotein</keyword>
<evidence type="ECO:0000256" key="5">
    <source>
        <dbReference type="ARBA" id="ARBA00022989"/>
    </source>
</evidence>
<feature type="transmembrane region" description="Helical" evidence="9">
    <location>
        <begin position="369"/>
        <end position="390"/>
    </location>
</feature>
<dbReference type="AlphaFoldDB" id="A0AAD7ZK14"/>
<dbReference type="PANTHER" id="PTHR42643:SF40">
    <property type="entry name" value="IONOTROPIC RECEPTOR 41A-RELATED"/>
    <property type="match status" value="1"/>
</dbReference>
<proteinExistence type="inferred from homology"/>
<dbReference type="GO" id="GO:0005886">
    <property type="term" value="C:plasma membrane"/>
    <property type="evidence" value="ECO:0007669"/>
    <property type="project" value="UniProtKB-SubCell"/>
</dbReference>
<organism evidence="11 12">
    <name type="scientific">Diploptera punctata</name>
    <name type="common">Pacific beetle cockroach</name>
    <dbReference type="NCBI Taxonomy" id="6984"/>
    <lineage>
        <taxon>Eukaryota</taxon>
        <taxon>Metazoa</taxon>
        <taxon>Ecdysozoa</taxon>
        <taxon>Arthropoda</taxon>
        <taxon>Hexapoda</taxon>
        <taxon>Insecta</taxon>
        <taxon>Pterygota</taxon>
        <taxon>Neoptera</taxon>
        <taxon>Polyneoptera</taxon>
        <taxon>Dictyoptera</taxon>
        <taxon>Blattodea</taxon>
        <taxon>Blaberoidea</taxon>
        <taxon>Blaberidae</taxon>
        <taxon>Diplopterinae</taxon>
        <taxon>Diploptera</taxon>
    </lineage>
</organism>
<feature type="transmembrane region" description="Helical" evidence="9">
    <location>
        <begin position="172"/>
        <end position="195"/>
    </location>
</feature>
<keyword evidence="12" id="KW-1185">Reference proteome</keyword>
<keyword evidence="7" id="KW-0675">Receptor</keyword>
<name>A0AAD7ZK14_DIPPU</name>
<dbReference type="Pfam" id="PF00060">
    <property type="entry name" value="Lig_chan"/>
    <property type="match status" value="1"/>
</dbReference>
<comment type="subcellular location">
    <subcellularLocation>
        <location evidence="1">Cell membrane</location>
        <topology evidence="1">Multi-pass membrane protein</topology>
    </subcellularLocation>
</comment>
<evidence type="ECO:0000256" key="4">
    <source>
        <dbReference type="ARBA" id="ARBA00022692"/>
    </source>
</evidence>
<evidence type="ECO:0000259" key="10">
    <source>
        <dbReference type="Pfam" id="PF00060"/>
    </source>
</evidence>
<evidence type="ECO:0000256" key="2">
    <source>
        <dbReference type="ARBA" id="ARBA00008685"/>
    </source>
</evidence>
<dbReference type="InterPro" id="IPR052192">
    <property type="entry name" value="Insect_Ionotropic_Sensory_Rcpt"/>
</dbReference>
<evidence type="ECO:0000313" key="11">
    <source>
        <dbReference type="EMBL" id="KAJ9581507.1"/>
    </source>
</evidence>
<evidence type="ECO:0000256" key="7">
    <source>
        <dbReference type="ARBA" id="ARBA00023170"/>
    </source>
</evidence>
<dbReference type="GO" id="GO:0015276">
    <property type="term" value="F:ligand-gated monoatomic ion channel activity"/>
    <property type="evidence" value="ECO:0007669"/>
    <property type="project" value="InterPro"/>
</dbReference>
<dbReference type="InterPro" id="IPR001320">
    <property type="entry name" value="Iontro_rcpt_C"/>
</dbReference>
<protein>
    <recommendedName>
        <fullName evidence="10">Ionotropic glutamate receptor C-terminal domain-containing protein</fullName>
    </recommendedName>
</protein>
<feature type="transmembrane region" description="Helical" evidence="9">
    <location>
        <begin position="135"/>
        <end position="151"/>
    </location>
</feature>
<accession>A0AAD7ZK14</accession>
<evidence type="ECO:0000256" key="9">
    <source>
        <dbReference type="SAM" id="Phobius"/>
    </source>
</evidence>
<feature type="transmembrane region" description="Helical" evidence="9">
    <location>
        <begin position="88"/>
        <end position="115"/>
    </location>
</feature>
<gene>
    <name evidence="11" type="ORF">L9F63_023311</name>
</gene>
<keyword evidence="6 9" id="KW-0472">Membrane</keyword>